<accession>A0ABD3V9S0</accession>
<name>A0ABD3V9S0_SINWO</name>
<dbReference type="AlphaFoldDB" id="A0ABD3V9S0"/>
<dbReference type="EMBL" id="JBJQND010000013">
    <property type="protein sequence ID" value="KAL3857290.1"/>
    <property type="molecule type" value="Genomic_DNA"/>
</dbReference>
<evidence type="ECO:0000313" key="2">
    <source>
        <dbReference type="Proteomes" id="UP001634394"/>
    </source>
</evidence>
<comment type="caution">
    <text evidence="1">The sequence shown here is derived from an EMBL/GenBank/DDBJ whole genome shotgun (WGS) entry which is preliminary data.</text>
</comment>
<gene>
    <name evidence="1" type="ORF">ACJMK2_011976</name>
</gene>
<sequence length="73" mass="8490">MGYIFKESKIGLNFPDDDEYTIESDVFQIKQFHLLSKALCEVEIFNCERISSEDWAAITQINGKWVELPVMSK</sequence>
<reference evidence="1 2" key="1">
    <citation type="submission" date="2024-11" db="EMBL/GenBank/DDBJ databases">
        <title>Chromosome-level genome assembly of the freshwater bivalve Anodonta woodiana.</title>
        <authorList>
            <person name="Chen X."/>
        </authorList>
    </citation>
    <scope>NUCLEOTIDE SEQUENCE [LARGE SCALE GENOMIC DNA]</scope>
    <source>
        <strain evidence="1">MN2024</strain>
        <tissue evidence="1">Gills</tissue>
    </source>
</reference>
<keyword evidence="2" id="KW-1185">Reference proteome</keyword>
<protein>
    <submittedName>
        <fullName evidence="1">Uncharacterized protein</fullName>
    </submittedName>
</protein>
<organism evidence="1 2">
    <name type="scientific">Sinanodonta woodiana</name>
    <name type="common">Chinese pond mussel</name>
    <name type="synonym">Anodonta woodiana</name>
    <dbReference type="NCBI Taxonomy" id="1069815"/>
    <lineage>
        <taxon>Eukaryota</taxon>
        <taxon>Metazoa</taxon>
        <taxon>Spiralia</taxon>
        <taxon>Lophotrochozoa</taxon>
        <taxon>Mollusca</taxon>
        <taxon>Bivalvia</taxon>
        <taxon>Autobranchia</taxon>
        <taxon>Heteroconchia</taxon>
        <taxon>Palaeoheterodonta</taxon>
        <taxon>Unionida</taxon>
        <taxon>Unionoidea</taxon>
        <taxon>Unionidae</taxon>
        <taxon>Unioninae</taxon>
        <taxon>Sinanodonta</taxon>
    </lineage>
</organism>
<dbReference type="Proteomes" id="UP001634394">
    <property type="component" value="Unassembled WGS sequence"/>
</dbReference>
<proteinExistence type="predicted"/>
<evidence type="ECO:0000313" key="1">
    <source>
        <dbReference type="EMBL" id="KAL3857290.1"/>
    </source>
</evidence>
<feature type="non-terminal residue" evidence="1">
    <location>
        <position position="73"/>
    </location>
</feature>